<dbReference type="CDD" id="cd00130">
    <property type="entry name" value="PAS"/>
    <property type="match status" value="1"/>
</dbReference>
<dbReference type="EMBL" id="JBEZFP010000048">
    <property type="protein sequence ID" value="MEU8135735.1"/>
    <property type="molecule type" value="Genomic_DNA"/>
</dbReference>
<dbReference type="Pfam" id="PF07228">
    <property type="entry name" value="SpoIIE"/>
    <property type="match status" value="1"/>
</dbReference>
<sequence length="577" mass="61281">MTSGAQPWVDQQILALLLDGTAAGVGILDLDLKYAFVNPALARMNGVPAEDHIGRTIAEVLPGLDAGEEELRALLVDGRPREITTSGQTHADSPHPTRYWYGVYHRLEHDGRVRGVAAVVVEVSEAQHEHHELIRARERLEIFDAAMQRIGTTLDMDTTCVELADFALPLLGDMVAVDVFPKGHAEIGRGVVHGTLRMHRAALAYVPALQSVADVVHPPGRPIDYQEGSAVHRGLASGAPVMDNFASHESMRRHAPNAERLAPYLAAGVHSGLLVPLSARGHAIGTLTVLRAGDSPGFSAQDVVAARELAGRAAVALDSAVHYTHEHAVALELQQALLNEPRGPHPDVEIASRYRPAGASVLVGGDWFDAIPLPGGRTLQVMGDVMGHGVEAAVAMSHYRSMLRALAAAHLPPHTILDRLDEMIAAAGFERAATCLLAIVDPAAGACTLANAGHLPPAAILEQGVRLLDVPAGPPLGTGVGGYESMVIPSWPGPVLLLYTDGLVERRGEDIDASLARLTALRLPRDASLDVLVDTILDELGSGAEDDIALMASRIRPEAWPPDRPLPPRRNPKPGTA</sequence>
<dbReference type="RefSeq" id="WP_358355704.1">
    <property type="nucleotide sequence ID" value="NZ_JBEZFP010000048.1"/>
</dbReference>
<dbReference type="Pfam" id="PF08448">
    <property type="entry name" value="PAS_4"/>
    <property type="match status" value="1"/>
</dbReference>
<dbReference type="InterPro" id="IPR001932">
    <property type="entry name" value="PPM-type_phosphatase-like_dom"/>
</dbReference>
<dbReference type="SUPFAM" id="SSF81606">
    <property type="entry name" value="PP2C-like"/>
    <property type="match status" value="1"/>
</dbReference>
<feature type="region of interest" description="Disordered" evidence="2">
    <location>
        <begin position="556"/>
        <end position="577"/>
    </location>
</feature>
<dbReference type="SMART" id="SM00091">
    <property type="entry name" value="PAS"/>
    <property type="match status" value="1"/>
</dbReference>
<dbReference type="SUPFAM" id="SSF55781">
    <property type="entry name" value="GAF domain-like"/>
    <property type="match status" value="1"/>
</dbReference>
<dbReference type="PANTHER" id="PTHR43156">
    <property type="entry name" value="STAGE II SPORULATION PROTEIN E-RELATED"/>
    <property type="match status" value="1"/>
</dbReference>
<dbReference type="PANTHER" id="PTHR43156:SF2">
    <property type="entry name" value="STAGE II SPORULATION PROTEIN E"/>
    <property type="match status" value="1"/>
</dbReference>
<gene>
    <name evidence="4" type="ORF">AB0C36_19720</name>
</gene>
<dbReference type="InterPro" id="IPR003018">
    <property type="entry name" value="GAF"/>
</dbReference>
<comment type="caution">
    <text evidence="4">The sequence shown here is derived from an EMBL/GenBank/DDBJ whole genome shotgun (WGS) entry which is preliminary data.</text>
</comment>
<dbReference type="SMART" id="SM00065">
    <property type="entry name" value="GAF"/>
    <property type="match status" value="1"/>
</dbReference>
<dbReference type="InterPro" id="IPR036457">
    <property type="entry name" value="PPM-type-like_dom_sf"/>
</dbReference>
<organism evidence="4 5">
    <name type="scientific">Streptodolium elevatio</name>
    <dbReference type="NCBI Taxonomy" id="3157996"/>
    <lineage>
        <taxon>Bacteria</taxon>
        <taxon>Bacillati</taxon>
        <taxon>Actinomycetota</taxon>
        <taxon>Actinomycetes</taxon>
        <taxon>Kitasatosporales</taxon>
        <taxon>Streptomycetaceae</taxon>
        <taxon>Streptodolium</taxon>
    </lineage>
</organism>
<dbReference type="SMART" id="SM00331">
    <property type="entry name" value="PP2C_SIG"/>
    <property type="match status" value="1"/>
</dbReference>
<feature type="compositionally biased region" description="Pro residues" evidence="2">
    <location>
        <begin position="559"/>
        <end position="569"/>
    </location>
</feature>
<dbReference type="InterPro" id="IPR052016">
    <property type="entry name" value="Bact_Sigma-Reg"/>
</dbReference>
<dbReference type="InterPro" id="IPR035965">
    <property type="entry name" value="PAS-like_dom_sf"/>
</dbReference>
<evidence type="ECO:0000313" key="4">
    <source>
        <dbReference type="EMBL" id="MEU8135735.1"/>
    </source>
</evidence>
<dbReference type="Proteomes" id="UP001551482">
    <property type="component" value="Unassembled WGS sequence"/>
</dbReference>
<keyword evidence="5" id="KW-1185">Reference proteome</keyword>
<dbReference type="SUPFAM" id="SSF55785">
    <property type="entry name" value="PYP-like sensor domain (PAS domain)"/>
    <property type="match status" value="1"/>
</dbReference>
<name>A0ABV3DJ06_9ACTN</name>
<dbReference type="PROSITE" id="PS50112">
    <property type="entry name" value="PAS"/>
    <property type="match status" value="1"/>
</dbReference>
<dbReference type="Pfam" id="PF13185">
    <property type="entry name" value="GAF_2"/>
    <property type="match status" value="1"/>
</dbReference>
<proteinExistence type="predicted"/>
<dbReference type="InterPro" id="IPR000014">
    <property type="entry name" value="PAS"/>
</dbReference>
<accession>A0ABV3DJ06</accession>
<dbReference type="InterPro" id="IPR013656">
    <property type="entry name" value="PAS_4"/>
</dbReference>
<dbReference type="Gene3D" id="3.30.450.40">
    <property type="match status" value="1"/>
</dbReference>
<protein>
    <submittedName>
        <fullName evidence="4">SpoIIE family protein phosphatase</fullName>
    </submittedName>
</protein>
<evidence type="ECO:0000259" key="3">
    <source>
        <dbReference type="PROSITE" id="PS50112"/>
    </source>
</evidence>
<dbReference type="Gene3D" id="3.60.40.10">
    <property type="entry name" value="PPM-type phosphatase domain"/>
    <property type="match status" value="1"/>
</dbReference>
<evidence type="ECO:0000256" key="2">
    <source>
        <dbReference type="SAM" id="MobiDB-lite"/>
    </source>
</evidence>
<dbReference type="InterPro" id="IPR029016">
    <property type="entry name" value="GAF-like_dom_sf"/>
</dbReference>
<evidence type="ECO:0000313" key="5">
    <source>
        <dbReference type="Proteomes" id="UP001551482"/>
    </source>
</evidence>
<dbReference type="Gene3D" id="3.30.450.20">
    <property type="entry name" value="PAS domain"/>
    <property type="match status" value="1"/>
</dbReference>
<evidence type="ECO:0000256" key="1">
    <source>
        <dbReference type="ARBA" id="ARBA00022801"/>
    </source>
</evidence>
<feature type="domain" description="PAS" evidence="3">
    <location>
        <begin position="10"/>
        <end position="61"/>
    </location>
</feature>
<keyword evidence="1" id="KW-0378">Hydrolase</keyword>
<reference evidence="4 5" key="1">
    <citation type="submission" date="2024-06" db="EMBL/GenBank/DDBJ databases">
        <title>The Natural Products Discovery Center: Release of the First 8490 Sequenced Strains for Exploring Actinobacteria Biosynthetic Diversity.</title>
        <authorList>
            <person name="Kalkreuter E."/>
            <person name="Kautsar S.A."/>
            <person name="Yang D."/>
            <person name="Bader C.D."/>
            <person name="Teijaro C.N."/>
            <person name="Fluegel L."/>
            <person name="Davis C.M."/>
            <person name="Simpson J.R."/>
            <person name="Lauterbach L."/>
            <person name="Steele A.D."/>
            <person name="Gui C."/>
            <person name="Meng S."/>
            <person name="Li G."/>
            <person name="Viehrig K."/>
            <person name="Ye F."/>
            <person name="Su P."/>
            <person name="Kiefer A.F."/>
            <person name="Nichols A."/>
            <person name="Cepeda A.J."/>
            <person name="Yan W."/>
            <person name="Fan B."/>
            <person name="Jiang Y."/>
            <person name="Adhikari A."/>
            <person name="Zheng C.-J."/>
            <person name="Schuster L."/>
            <person name="Cowan T.M."/>
            <person name="Smanski M.J."/>
            <person name="Chevrette M.G."/>
            <person name="De Carvalho L.P.S."/>
            <person name="Shen B."/>
        </authorList>
    </citation>
    <scope>NUCLEOTIDE SEQUENCE [LARGE SCALE GENOMIC DNA]</scope>
    <source>
        <strain evidence="4 5">NPDC048946</strain>
    </source>
</reference>
<dbReference type="NCBIfam" id="TIGR00229">
    <property type="entry name" value="sensory_box"/>
    <property type="match status" value="1"/>
</dbReference>